<dbReference type="AlphaFoldDB" id="A0AAD1HYP1"/>
<accession>A0AAD1HYP1</accession>
<proteinExistence type="predicted"/>
<gene>
    <name evidence="2" type="ORF">MTER_00670</name>
</gene>
<organism evidence="2 3">
    <name type="scientific">Mycolicibacter terrae</name>
    <dbReference type="NCBI Taxonomy" id="1788"/>
    <lineage>
        <taxon>Bacteria</taxon>
        <taxon>Bacillati</taxon>
        <taxon>Actinomycetota</taxon>
        <taxon>Actinomycetes</taxon>
        <taxon>Mycobacteriales</taxon>
        <taxon>Mycobacteriaceae</taxon>
        <taxon>Mycolicibacter</taxon>
    </lineage>
</organism>
<dbReference type="EMBL" id="AP022564">
    <property type="protein sequence ID" value="BBX20656.1"/>
    <property type="molecule type" value="Genomic_DNA"/>
</dbReference>
<protein>
    <submittedName>
        <fullName evidence="2">Uncharacterized protein</fullName>
    </submittedName>
</protein>
<sequence>MAAATIRPLALTRLPDNCTRTDSIRGTSGARQVRIAGHEPDGAALTGPP</sequence>
<evidence type="ECO:0000313" key="3">
    <source>
        <dbReference type="Proteomes" id="UP000467636"/>
    </source>
</evidence>
<reference evidence="2 3" key="1">
    <citation type="journal article" date="2019" name="Emerg. Microbes Infect.">
        <title>Comprehensive subspecies identification of 175 nontuberculous mycobacteria species based on 7547 genomic profiles.</title>
        <authorList>
            <person name="Matsumoto Y."/>
            <person name="Kinjo T."/>
            <person name="Motooka D."/>
            <person name="Nabeya D."/>
            <person name="Jung N."/>
            <person name="Uechi K."/>
            <person name="Horii T."/>
            <person name="Iida T."/>
            <person name="Fujita J."/>
            <person name="Nakamura S."/>
        </authorList>
    </citation>
    <scope>NUCLEOTIDE SEQUENCE [LARGE SCALE GENOMIC DNA]</scope>
    <source>
        <strain evidence="2 3">JCM 12143</strain>
    </source>
</reference>
<evidence type="ECO:0000256" key="1">
    <source>
        <dbReference type="SAM" id="MobiDB-lite"/>
    </source>
</evidence>
<keyword evidence="3" id="KW-1185">Reference proteome</keyword>
<name>A0AAD1HYP1_9MYCO</name>
<evidence type="ECO:0000313" key="2">
    <source>
        <dbReference type="EMBL" id="BBX20656.1"/>
    </source>
</evidence>
<feature type="compositionally biased region" description="Polar residues" evidence="1">
    <location>
        <begin position="18"/>
        <end position="30"/>
    </location>
</feature>
<feature type="region of interest" description="Disordered" evidence="1">
    <location>
        <begin position="16"/>
        <end position="49"/>
    </location>
</feature>
<dbReference type="Proteomes" id="UP000467636">
    <property type="component" value="Chromosome"/>
</dbReference>